<evidence type="ECO:0000256" key="6">
    <source>
        <dbReference type="ARBA" id="ARBA00023315"/>
    </source>
</evidence>
<evidence type="ECO:0000256" key="4">
    <source>
        <dbReference type="ARBA" id="ARBA00022989"/>
    </source>
</evidence>
<evidence type="ECO:0000256" key="2">
    <source>
        <dbReference type="ARBA" id="ARBA00022679"/>
    </source>
</evidence>
<evidence type="ECO:0000256" key="7">
    <source>
        <dbReference type="RuleBase" id="RU079119"/>
    </source>
</evidence>
<evidence type="ECO:0000313" key="10">
    <source>
        <dbReference type="Proteomes" id="UP000242457"/>
    </source>
</evidence>
<feature type="transmembrane region" description="Helical" evidence="7">
    <location>
        <begin position="42"/>
        <end position="67"/>
    </location>
</feature>
<dbReference type="EMBL" id="KZ288416">
    <property type="protein sequence ID" value="PBC26049.1"/>
    <property type="molecule type" value="Genomic_DNA"/>
</dbReference>
<evidence type="ECO:0000259" key="8">
    <source>
        <dbReference type="Pfam" id="PF01529"/>
    </source>
</evidence>
<dbReference type="STRING" id="94128.A0A2A3E4G4"/>
<sequence>MCVDPLKKICHWGPLTALGIIKIITLMTIHCSRQWWPPQESFFGAVNFILFFCLSGSTLFHFISAIYEGPGFLPLKWIPEKATDTQYLQYCSVCEGYKAPRSHHCRKCARCVMKMDHHCPWINNCVGHYNHCHFTAFLASAVAGCCVSTFTLVSWVMTVLSLKPLSFPPPSIFILILVIFSIGLSIGVILAVGTLLYFQLLSIIKNTTEIEAWISEKAHYRRFGTRDKFIYPYSKGWRFNLQQVFTWDCTPIGDGIHWPVIEGCDQYTLTREQLAQKKDKRKRAKTYRVIEEASGSRLPLKHGWGVLCHPPCTDEPRIKLKVGDIVIVTRWRKYWLFGEKKENDENSKQIRNRGWFPRPCAIEVIENEVYSFALTKSD</sequence>
<evidence type="ECO:0000256" key="5">
    <source>
        <dbReference type="ARBA" id="ARBA00023136"/>
    </source>
</evidence>
<comment type="catalytic activity">
    <reaction evidence="7">
        <text>L-cysteinyl-[protein] + hexadecanoyl-CoA = S-hexadecanoyl-L-cysteinyl-[protein] + CoA</text>
        <dbReference type="Rhea" id="RHEA:36683"/>
        <dbReference type="Rhea" id="RHEA-COMP:10131"/>
        <dbReference type="Rhea" id="RHEA-COMP:11032"/>
        <dbReference type="ChEBI" id="CHEBI:29950"/>
        <dbReference type="ChEBI" id="CHEBI:57287"/>
        <dbReference type="ChEBI" id="CHEBI:57379"/>
        <dbReference type="ChEBI" id="CHEBI:74151"/>
        <dbReference type="EC" id="2.3.1.225"/>
    </reaction>
</comment>
<dbReference type="GO" id="GO:0016020">
    <property type="term" value="C:membrane"/>
    <property type="evidence" value="ECO:0007669"/>
    <property type="project" value="UniProtKB-SubCell"/>
</dbReference>
<dbReference type="GO" id="GO:0019706">
    <property type="term" value="F:protein-cysteine S-palmitoyltransferase activity"/>
    <property type="evidence" value="ECO:0007669"/>
    <property type="project" value="UniProtKB-EC"/>
</dbReference>
<keyword evidence="10" id="KW-1185">Reference proteome</keyword>
<dbReference type="Proteomes" id="UP000242457">
    <property type="component" value="Unassembled WGS sequence"/>
</dbReference>
<keyword evidence="4 7" id="KW-1133">Transmembrane helix</keyword>
<name>A0A2A3E4G4_APICC</name>
<accession>A0A2A3E4G4</accession>
<evidence type="ECO:0000256" key="1">
    <source>
        <dbReference type="ARBA" id="ARBA00004141"/>
    </source>
</evidence>
<dbReference type="InterPro" id="IPR039859">
    <property type="entry name" value="PFA4/ZDH16/20/ERF2-like"/>
</dbReference>
<dbReference type="InterPro" id="IPR001594">
    <property type="entry name" value="Palmitoyltrfase_DHHC"/>
</dbReference>
<dbReference type="AlphaFoldDB" id="A0A2A3E4G4"/>
<comment type="domain">
    <text evidence="7">The DHHC domain is required for palmitoyltransferase activity.</text>
</comment>
<dbReference type="PROSITE" id="PS50216">
    <property type="entry name" value="DHHC"/>
    <property type="match status" value="1"/>
</dbReference>
<feature type="transmembrane region" description="Helical" evidence="7">
    <location>
        <begin position="136"/>
        <end position="160"/>
    </location>
</feature>
<keyword evidence="5 7" id="KW-0472">Membrane</keyword>
<keyword evidence="3 7" id="KW-0812">Transmembrane</keyword>
<feature type="transmembrane region" description="Helical" evidence="7">
    <location>
        <begin position="172"/>
        <end position="198"/>
    </location>
</feature>
<feature type="domain" description="Palmitoyltransferase DHHC" evidence="8">
    <location>
        <begin position="87"/>
        <end position="214"/>
    </location>
</feature>
<organism evidence="9 10">
    <name type="scientific">Apis cerana cerana</name>
    <name type="common">Oriental honeybee</name>
    <dbReference type="NCBI Taxonomy" id="94128"/>
    <lineage>
        <taxon>Eukaryota</taxon>
        <taxon>Metazoa</taxon>
        <taxon>Ecdysozoa</taxon>
        <taxon>Arthropoda</taxon>
        <taxon>Hexapoda</taxon>
        <taxon>Insecta</taxon>
        <taxon>Pterygota</taxon>
        <taxon>Neoptera</taxon>
        <taxon>Endopterygota</taxon>
        <taxon>Hymenoptera</taxon>
        <taxon>Apocrita</taxon>
        <taxon>Aculeata</taxon>
        <taxon>Apoidea</taxon>
        <taxon>Anthophila</taxon>
        <taxon>Apidae</taxon>
        <taxon>Apis</taxon>
    </lineage>
</organism>
<comment type="subcellular location">
    <subcellularLocation>
        <location evidence="1">Membrane</location>
        <topology evidence="1">Multi-pass membrane protein</topology>
    </subcellularLocation>
</comment>
<keyword evidence="6 7" id="KW-0012">Acyltransferase</keyword>
<reference evidence="9 10" key="1">
    <citation type="submission" date="2014-07" db="EMBL/GenBank/DDBJ databases">
        <title>Genomic and transcriptomic analysis on Apis cerana provide comprehensive insights into honey bee biology.</title>
        <authorList>
            <person name="Diao Q."/>
            <person name="Sun L."/>
            <person name="Zheng H."/>
            <person name="Zheng H."/>
            <person name="Xu S."/>
            <person name="Wang S."/>
            <person name="Zeng Z."/>
            <person name="Hu F."/>
            <person name="Su S."/>
            <person name="Wu J."/>
        </authorList>
    </citation>
    <scope>NUCLEOTIDE SEQUENCE [LARGE SCALE GENOMIC DNA]</scope>
    <source>
        <tissue evidence="9">Pupae without intestine</tissue>
    </source>
</reference>
<comment type="similarity">
    <text evidence="7">Belongs to the DHHC palmitoyltransferase family.</text>
</comment>
<proteinExistence type="inferred from homology"/>
<feature type="transmembrane region" description="Helical" evidence="7">
    <location>
        <begin position="12"/>
        <end position="30"/>
    </location>
</feature>
<dbReference type="OrthoDB" id="331948at2759"/>
<protein>
    <recommendedName>
        <fullName evidence="7">Palmitoyltransferase</fullName>
        <ecNumber evidence="7">2.3.1.225</ecNumber>
    </recommendedName>
</protein>
<dbReference type="EC" id="2.3.1.225" evidence="7"/>
<dbReference type="PANTHER" id="PTHR12246">
    <property type="entry name" value="PALMITOYLTRANSFERASE ZDHHC16"/>
    <property type="match status" value="1"/>
</dbReference>
<evidence type="ECO:0000313" key="9">
    <source>
        <dbReference type="EMBL" id="PBC26049.1"/>
    </source>
</evidence>
<keyword evidence="2 7" id="KW-0808">Transferase</keyword>
<gene>
    <name evidence="9" type="ORF">APICC_01492</name>
</gene>
<evidence type="ECO:0000256" key="3">
    <source>
        <dbReference type="ARBA" id="ARBA00022692"/>
    </source>
</evidence>
<dbReference type="Pfam" id="PF01529">
    <property type="entry name" value="DHHC"/>
    <property type="match status" value="1"/>
</dbReference>